<dbReference type="OrthoDB" id="1651166at2"/>
<comment type="subcellular location">
    <subcellularLocation>
        <location evidence="1 10">Cell membrane</location>
        <topology evidence="1 10">Multi-pass membrane protein</topology>
    </subcellularLocation>
</comment>
<dbReference type="Pfam" id="PF03840">
    <property type="entry name" value="SecG"/>
    <property type="match status" value="1"/>
</dbReference>
<evidence type="ECO:0000256" key="8">
    <source>
        <dbReference type="ARBA" id="ARBA00023010"/>
    </source>
</evidence>
<evidence type="ECO:0000313" key="14">
    <source>
        <dbReference type="Proteomes" id="UP000490821"/>
    </source>
</evidence>
<reference evidence="11 14" key="3">
    <citation type="journal article" date="2020" name="Microbiome">
        <title>Single-cell genomics of uncultured bacteria reveals dietary fiber responders in the mouse gut microbiota.</title>
        <authorList>
            <person name="Chijiiwa R."/>
            <person name="Hosokawa M."/>
            <person name="Kogawa M."/>
            <person name="Nishikawa Y."/>
            <person name="Ide K."/>
            <person name="Sakanashi C."/>
            <person name="Takahashi K."/>
            <person name="Takeyama H."/>
        </authorList>
    </citation>
    <scope>NUCLEOTIDE SEQUENCE [LARGE SCALE GENOMIC DNA]</scope>
    <source>
        <strain evidence="11">IMSAGC_017</strain>
    </source>
</reference>
<reference evidence="12" key="1">
    <citation type="submission" date="2016-10" db="EMBL/GenBank/DDBJ databases">
        <authorList>
            <person name="de Groot N.N."/>
        </authorList>
    </citation>
    <scope>NUCLEOTIDE SEQUENCE [LARGE SCALE GENOMIC DNA]</scope>
    <source>
        <strain evidence="12">DSM 1551</strain>
    </source>
</reference>
<keyword evidence="6 10" id="KW-0653">Protein transport</keyword>
<keyword evidence="13" id="KW-1185">Reference proteome</keyword>
<reference evidence="13" key="2">
    <citation type="submission" date="2016-10" db="EMBL/GenBank/DDBJ databases">
        <authorList>
            <person name="Varghese N."/>
            <person name="Submissions S."/>
        </authorList>
    </citation>
    <scope>NUCLEOTIDE SEQUENCE [LARGE SCALE GENOMIC DNA]</scope>
    <source>
        <strain evidence="13">DSM 1551</strain>
    </source>
</reference>
<evidence type="ECO:0000313" key="13">
    <source>
        <dbReference type="Proteomes" id="UP000198558"/>
    </source>
</evidence>
<keyword evidence="5 10" id="KW-0812">Transmembrane</keyword>
<keyword evidence="8 10" id="KW-0811">Translocation</keyword>
<dbReference type="PRINTS" id="PR01651">
    <property type="entry name" value="SECGEXPORT"/>
</dbReference>
<evidence type="ECO:0000256" key="9">
    <source>
        <dbReference type="ARBA" id="ARBA00023136"/>
    </source>
</evidence>
<dbReference type="PANTHER" id="PTHR34182:SF1">
    <property type="entry name" value="PROTEIN-EXPORT MEMBRANE PROTEIN SECG"/>
    <property type="match status" value="1"/>
</dbReference>
<dbReference type="NCBIfam" id="TIGR00810">
    <property type="entry name" value="secG"/>
    <property type="match status" value="1"/>
</dbReference>
<evidence type="ECO:0000256" key="2">
    <source>
        <dbReference type="ARBA" id="ARBA00008445"/>
    </source>
</evidence>
<dbReference type="GO" id="GO:0009306">
    <property type="term" value="P:protein secretion"/>
    <property type="evidence" value="ECO:0007669"/>
    <property type="project" value="UniProtKB-UniRule"/>
</dbReference>
<dbReference type="GO" id="GO:0005886">
    <property type="term" value="C:plasma membrane"/>
    <property type="evidence" value="ECO:0007669"/>
    <property type="project" value="UniProtKB-SubCell"/>
</dbReference>
<keyword evidence="3 10" id="KW-0813">Transport</keyword>
<comment type="caution">
    <text evidence="10">Lacks conserved residue(s) required for the propagation of feature annotation.</text>
</comment>
<dbReference type="GeneID" id="78288763"/>
<dbReference type="Proteomes" id="UP000490821">
    <property type="component" value="Unassembled WGS sequence"/>
</dbReference>
<keyword evidence="4 10" id="KW-1003">Cell membrane</keyword>
<evidence type="ECO:0000313" key="12">
    <source>
        <dbReference type="EMBL" id="SET61822.1"/>
    </source>
</evidence>
<evidence type="ECO:0000256" key="10">
    <source>
        <dbReference type="RuleBase" id="RU365087"/>
    </source>
</evidence>
<protein>
    <recommendedName>
        <fullName evidence="10">Protein-export membrane protein SecG</fullName>
    </recommendedName>
</protein>
<gene>
    <name evidence="11" type="primary">secG</name>
    <name evidence="11" type="ORF">IMSAGC017_01033</name>
    <name evidence="12" type="ORF">SAMN04489758_12233</name>
</gene>
<dbReference type="AlphaFoldDB" id="A0A1I0FW66"/>
<comment type="function">
    <text evidence="10">Involved in protein export. Participates in an early event of protein translocation.</text>
</comment>
<evidence type="ECO:0000256" key="3">
    <source>
        <dbReference type="ARBA" id="ARBA00022448"/>
    </source>
</evidence>
<evidence type="ECO:0000256" key="1">
    <source>
        <dbReference type="ARBA" id="ARBA00004651"/>
    </source>
</evidence>
<organism evidence="12 13">
    <name type="scientific">Thomasclavelia cocleata</name>
    <dbReference type="NCBI Taxonomy" id="69824"/>
    <lineage>
        <taxon>Bacteria</taxon>
        <taxon>Bacillati</taxon>
        <taxon>Bacillota</taxon>
        <taxon>Erysipelotrichia</taxon>
        <taxon>Erysipelotrichales</taxon>
        <taxon>Coprobacillaceae</taxon>
        <taxon>Thomasclavelia</taxon>
    </lineage>
</organism>
<dbReference type="GO" id="GO:0043952">
    <property type="term" value="P:protein transport by the Sec complex"/>
    <property type="evidence" value="ECO:0007669"/>
    <property type="project" value="TreeGrafter"/>
</dbReference>
<proteinExistence type="inferred from homology"/>
<dbReference type="RefSeq" id="WP_092354553.1">
    <property type="nucleotide sequence ID" value="NZ_BLMI01000120.1"/>
</dbReference>
<keyword evidence="7 10" id="KW-1133">Transmembrane helix</keyword>
<keyword evidence="9 10" id="KW-0472">Membrane</keyword>
<evidence type="ECO:0000256" key="7">
    <source>
        <dbReference type="ARBA" id="ARBA00022989"/>
    </source>
</evidence>
<sequence>MFGTILNVLLMIISIALIILCLLQSGKSDGIVNALTGQNSNLFAQQKERGADLVMTRITAGLAIAFFIIAIIIRMS</sequence>
<evidence type="ECO:0000256" key="4">
    <source>
        <dbReference type="ARBA" id="ARBA00022475"/>
    </source>
</evidence>
<dbReference type="PANTHER" id="PTHR34182">
    <property type="entry name" value="PROTEIN-EXPORT MEMBRANE PROTEIN SECG"/>
    <property type="match status" value="1"/>
</dbReference>
<dbReference type="GO" id="GO:0065002">
    <property type="term" value="P:intracellular protein transmembrane transport"/>
    <property type="evidence" value="ECO:0007669"/>
    <property type="project" value="TreeGrafter"/>
</dbReference>
<dbReference type="EMBL" id="BLMI01000120">
    <property type="protein sequence ID" value="GFI40993.1"/>
    <property type="molecule type" value="Genomic_DNA"/>
</dbReference>
<evidence type="ECO:0000256" key="5">
    <source>
        <dbReference type="ARBA" id="ARBA00022692"/>
    </source>
</evidence>
<accession>A0A1I0FW66</accession>
<evidence type="ECO:0000313" key="11">
    <source>
        <dbReference type="EMBL" id="GFI40993.1"/>
    </source>
</evidence>
<feature type="transmembrane region" description="Helical" evidence="10">
    <location>
        <begin position="54"/>
        <end position="73"/>
    </location>
</feature>
<dbReference type="InterPro" id="IPR004692">
    <property type="entry name" value="SecG"/>
</dbReference>
<evidence type="ECO:0000256" key="6">
    <source>
        <dbReference type="ARBA" id="ARBA00022927"/>
    </source>
</evidence>
<dbReference type="EMBL" id="FOIN01000022">
    <property type="protein sequence ID" value="SET61822.1"/>
    <property type="molecule type" value="Genomic_DNA"/>
</dbReference>
<name>A0A1I0FW66_9FIRM</name>
<comment type="similarity">
    <text evidence="2 10">Belongs to the SecG family.</text>
</comment>
<dbReference type="Proteomes" id="UP000198558">
    <property type="component" value="Unassembled WGS sequence"/>
</dbReference>
<dbReference type="GO" id="GO:0015450">
    <property type="term" value="F:protein-transporting ATPase activity"/>
    <property type="evidence" value="ECO:0007669"/>
    <property type="project" value="UniProtKB-UniRule"/>
</dbReference>